<evidence type="ECO:0000313" key="2">
    <source>
        <dbReference type="EMBL" id="MBQ0855733.1"/>
    </source>
</evidence>
<dbReference type="AlphaFoldDB" id="A0A941BEY2"/>
<dbReference type="EMBL" id="JAGPYQ010000004">
    <property type="protein sequence ID" value="MBQ0855733.1"/>
    <property type="molecule type" value="Genomic_DNA"/>
</dbReference>
<keyword evidence="3" id="KW-1185">Reference proteome</keyword>
<evidence type="ECO:0000313" key="3">
    <source>
        <dbReference type="Proteomes" id="UP000677413"/>
    </source>
</evidence>
<name>A0A941BEY2_9ACTN</name>
<proteinExistence type="predicted"/>
<sequence length="177" mass="19180">MLAVLRSPVRARASEKTGNGGALSDPVPVTPTGHCNQVLEHAGQSSTQQGSEYGDQRAPHEIPFSHQSASFVHTDTVSQSAQCSHLDSLTQLDTTWQSDGMTQKTPAELRADAEASLKAPGQQRIKLLAQLEEIEEGLRPLVAEAVRMEVPYRRINELTAVAPNTARAWSKSKTKEA</sequence>
<dbReference type="Proteomes" id="UP000677413">
    <property type="component" value="Unassembled WGS sequence"/>
</dbReference>
<feature type="region of interest" description="Disordered" evidence="1">
    <location>
        <begin position="1"/>
        <end position="31"/>
    </location>
</feature>
<keyword evidence="2" id="KW-0614">Plasmid</keyword>
<comment type="caution">
    <text evidence="2">The sequence shown here is derived from an EMBL/GenBank/DDBJ whole genome shotgun (WGS) entry which is preliminary data.</text>
</comment>
<dbReference type="RefSeq" id="WP_210894738.1">
    <property type="nucleotide sequence ID" value="NZ_JAGPYQ010000004.1"/>
</dbReference>
<gene>
    <name evidence="2" type="ORF">J8N05_47115</name>
</gene>
<reference evidence="2 3" key="1">
    <citation type="submission" date="2021-04" db="EMBL/GenBank/DDBJ databases">
        <authorList>
            <person name="Tang X."/>
            <person name="Zhou X."/>
            <person name="Chen X."/>
            <person name="Cernava T."/>
            <person name="Zhang C."/>
        </authorList>
    </citation>
    <scope>NUCLEOTIDE SEQUENCE [LARGE SCALE GENOMIC DNA]</scope>
    <source>
        <strain evidence="2 3">BH-SS-21</strain>
        <plasmid evidence="2">p1</plasmid>
    </source>
</reference>
<evidence type="ECO:0000256" key="1">
    <source>
        <dbReference type="SAM" id="MobiDB-lite"/>
    </source>
</evidence>
<geneLocation type="plasmid" evidence="2">
    <name>p1</name>
</geneLocation>
<protein>
    <submittedName>
        <fullName evidence="2">Uncharacterized protein</fullName>
    </submittedName>
</protein>
<organism evidence="2 3">
    <name type="scientific">Streptomyces liliiviolaceus</name>
    <dbReference type="NCBI Taxonomy" id="2823109"/>
    <lineage>
        <taxon>Bacteria</taxon>
        <taxon>Bacillati</taxon>
        <taxon>Actinomycetota</taxon>
        <taxon>Actinomycetes</taxon>
        <taxon>Kitasatosporales</taxon>
        <taxon>Streptomycetaceae</taxon>
        <taxon>Streptomyces</taxon>
    </lineage>
</organism>
<accession>A0A941BEY2</accession>